<feature type="compositionally biased region" description="Polar residues" evidence="10">
    <location>
        <begin position="946"/>
        <end position="958"/>
    </location>
</feature>
<dbReference type="PROSITE" id="PS50880">
    <property type="entry name" value="TOPRIM"/>
    <property type="match status" value="1"/>
</dbReference>
<dbReference type="SUPFAM" id="SSF57783">
    <property type="entry name" value="Zinc beta-ribbon"/>
    <property type="match status" value="1"/>
</dbReference>
<keyword evidence="1" id="KW-0240">DNA-directed RNA polymerase</keyword>
<evidence type="ECO:0000256" key="1">
    <source>
        <dbReference type="ARBA" id="ARBA00022478"/>
    </source>
</evidence>
<keyword evidence="3" id="KW-0808">Transferase</keyword>
<feature type="compositionally biased region" description="Low complexity" evidence="10">
    <location>
        <begin position="71"/>
        <end position="81"/>
    </location>
</feature>
<dbReference type="PANTHER" id="PTHR30313">
    <property type="entry name" value="DNA PRIMASE"/>
    <property type="match status" value="1"/>
</dbReference>
<dbReference type="Pfam" id="PF13155">
    <property type="entry name" value="Toprim_2"/>
    <property type="match status" value="1"/>
</dbReference>
<feature type="compositionally biased region" description="Basic and acidic residues" evidence="10">
    <location>
        <begin position="719"/>
        <end position="738"/>
    </location>
</feature>
<sequence>MHTGTNNSKAVSLIAITALLAAFHIQLVLGWGTPLPFRVRQLGLQAVGNNNILGGSTNSQDEENNQVRPVSPKTQSSSNQKSPKKSPGRWIEADQLNGIKEQVNLVDFLETGYDLDQFRRTGHHRATAVCPFHKDQDPSLSFDGNRGLYKCFGCGAAGDIFHFVRQYHKTTQQEELPFINAVRIVDNYLSGNHDRRPKSIAAAASSTGGTLSTTTTLSTISTKEDIEKRNRIFAMNQHAAAFYAKCLTLPFAGVARYYLQSRGFVTPDAARAFALGYAPDMYFGNNLHNARNQTTSLVQHLQTLNFTAKHILESGLAIQKRKSVNNQKRPKKANVGTNSSGHSEDSEEDQVLYSSLMDRFRGRLVVPIFDRTGEKVVGFGGRVLPVYNEPDNDNNNDNGKKFKAPKYLNSPETAVFQKMQILYGRHIVMEHYKLQKSNNDNNKPLPVILVEGYMDVLALWEIGIKTAVATMGTGISMDQVNAAARMAALNGGRVVLCLDNDEAGVAAVERLCSGGMLEKAASSNGVQFCVASLPADVKDPGDFAELRRRNAKAKVGAAFCKEVLDPAVEDWSDWYLDRLLERCDAGSTREMAGGLGDTFERVADFLSTFSNPADRTRSACVVAKKMASMIAKDNNVTAASKAVSSQLESDLIDRASKRANEREKKSQTRPTESDMQVSASQTHSALSMQSYQKPAPDIDKLSRKARNQLTQKASPPPGTRERNQDMESRTVLPRHESLQRTTPSPRGNRRPQKTQSYPPPPLAPHFAGIHFQHQSDSDWLGTTGNSGGSIDVLGSPHYPLGNNIKQKDTKPVYFLSNEYLGHFEGNSANSNGLSRTTDQGLATLPRRDDRRSVEGAEDMLLHSMVSNFPDSCNALQEFVRAQSFVSQGIDIIEWSNPNRKWLFNSLLDDNTIQQNDAYVWGVWDLRAWLASRDDAPQGAFRRSTESENGFGSMHNTSDPIHETVNGSSRRTSQGSQGSLEHYFSDEPMLHEHPSLNTSSDLKLRREKGVLATQEHFIALLAANAAMKVTSIQGDIKSVALVLDARSRLSKGQPSKVQQNTYQGQFGATDVLEVTKSQSSSIQNNEEREEGRFHHMSTEDIKELHSDLIGALQEAMEIRHQLETSLSRIRARLIRFSSSTSGSAAEGTMPVDLAMKLANDLDSHMDQMEEGGKWIGDADLIELDDRLGKRDLLGLPIKDQLAQIEKTWGEWCFDDFMWSPDKADEKSQRYTRQVDLLSFNDDEAIRETLEESLERIDNDWKNWED</sequence>
<dbReference type="GO" id="GO:0006269">
    <property type="term" value="P:DNA replication, synthesis of primer"/>
    <property type="evidence" value="ECO:0007669"/>
    <property type="project" value="UniProtKB-KW"/>
</dbReference>
<name>A0A9N8DN59_9STRA</name>
<feature type="compositionally biased region" description="Basic residues" evidence="10">
    <location>
        <begin position="322"/>
        <end position="332"/>
    </location>
</feature>
<keyword evidence="5" id="KW-0235">DNA replication</keyword>
<dbReference type="Proteomes" id="UP001153069">
    <property type="component" value="Unassembled WGS sequence"/>
</dbReference>
<comment type="caution">
    <text evidence="12">The sequence shown here is derived from an EMBL/GenBank/DDBJ whole genome shotgun (WGS) entry which is preliminary data.</text>
</comment>
<dbReference type="InterPro" id="IPR013264">
    <property type="entry name" value="DNAG_N"/>
</dbReference>
<dbReference type="CDD" id="cd03364">
    <property type="entry name" value="TOPRIM_DnaG_primases"/>
    <property type="match status" value="1"/>
</dbReference>
<evidence type="ECO:0000256" key="8">
    <source>
        <dbReference type="ARBA" id="ARBA00022833"/>
    </source>
</evidence>
<evidence type="ECO:0000256" key="5">
    <source>
        <dbReference type="ARBA" id="ARBA00022705"/>
    </source>
</evidence>
<dbReference type="Pfam" id="PF01807">
    <property type="entry name" value="Zn_ribbon_DnaG"/>
    <property type="match status" value="1"/>
</dbReference>
<feature type="domain" description="Toprim" evidence="11">
    <location>
        <begin position="445"/>
        <end position="534"/>
    </location>
</feature>
<accession>A0A9N8DN59</accession>
<feature type="region of interest" description="Disordered" evidence="10">
    <location>
        <begin position="322"/>
        <end position="348"/>
    </location>
</feature>
<dbReference type="SMART" id="SM00400">
    <property type="entry name" value="ZnF_CHCC"/>
    <property type="match status" value="1"/>
</dbReference>
<proteinExistence type="predicted"/>
<keyword evidence="2" id="KW-0639">Primosome</keyword>
<dbReference type="SMART" id="SM00493">
    <property type="entry name" value="TOPRIM"/>
    <property type="match status" value="1"/>
</dbReference>
<dbReference type="Gene3D" id="3.40.1360.10">
    <property type="match status" value="1"/>
</dbReference>
<feature type="compositionally biased region" description="Low complexity" evidence="10">
    <location>
        <begin position="966"/>
        <end position="978"/>
    </location>
</feature>
<feature type="region of interest" description="Disordered" evidence="10">
    <location>
        <begin position="53"/>
        <end position="89"/>
    </location>
</feature>
<dbReference type="InterPro" id="IPR002694">
    <property type="entry name" value="Znf_CHC2"/>
</dbReference>
<dbReference type="Pfam" id="PF08275">
    <property type="entry name" value="DNAG_N"/>
    <property type="match status" value="1"/>
</dbReference>
<dbReference type="PANTHER" id="PTHR30313:SF2">
    <property type="entry name" value="DNA PRIMASE"/>
    <property type="match status" value="1"/>
</dbReference>
<keyword evidence="13" id="KW-1185">Reference proteome</keyword>
<keyword evidence="8" id="KW-0862">Zinc</keyword>
<evidence type="ECO:0000256" key="4">
    <source>
        <dbReference type="ARBA" id="ARBA00022695"/>
    </source>
</evidence>
<dbReference type="Gene3D" id="3.90.980.10">
    <property type="entry name" value="DNA primase, catalytic core, N-terminal domain"/>
    <property type="match status" value="1"/>
</dbReference>
<feature type="compositionally biased region" description="Polar residues" evidence="10">
    <location>
        <begin position="668"/>
        <end position="692"/>
    </location>
</feature>
<dbReference type="AlphaFoldDB" id="A0A9N8DN59"/>
<evidence type="ECO:0000313" key="13">
    <source>
        <dbReference type="Proteomes" id="UP001153069"/>
    </source>
</evidence>
<keyword evidence="6" id="KW-0479">Metal-binding</keyword>
<evidence type="ECO:0000256" key="7">
    <source>
        <dbReference type="ARBA" id="ARBA00022771"/>
    </source>
</evidence>
<reference evidence="12" key="1">
    <citation type="submission" date="2020-06" db="EMBL/GenBank/DDBJ databases">
        <authorList>
            <consortium name="Plant Systems Biology data submission"/>
        </authorList>
    </citation>
    <scope>NUCLEOTIDE SEQUENCE</scope>
    <source>
        <strain evidence="12">D6</strain>
    </source>
</reference>
<organism evidence="12 13">
    <name type="scientific">Seminavis robusta</name>
    <dbReference type="NCBI Taxonomy" id="568900"/>
    <lineage>
        <taxon>Eukaryota</taxon>
        <taxon>Sar</taxon>
        <taxon>Stramenopiles</taxon>
        <taxon>Ochrophyta</taxon>
        <taxon>Bacillariophyta</taxon>
        <taxon>Bacillariophyceae</taxon>
        <taxon>Bacillariophycidae</taxon>
        <taxon>Naviculales</taxon>
        <taxon>Naviculaceae</taxon>
        <taxon>Seminavis</taxon>
    </lineage>
</organism>
<dbReference type="InterPro" id="IPR037068">
    <property type="entry name" value="DNA_primase_core_N_sf"/>
</dbReference>
<keyword evidence="9" id="KW-0804">Transcription</keyword>
<dbReference type="SUPFAM" id="SSF56731">
    <property type="entry name" value="DNA primase core"/>
    <property type="match status" value="1"/>
</dbReference>
<dbReference type="GO" id="GO:0008270">
    <property type="term" value="F:zinc ion binding"/>
    <property type="evidence" value="ECO:0007669"/>
    <property type="project" value="UniProtKB-KW"/>
</dbReference>
<evidence type="ECO:0000256" key="9">
    <source>
        <dbReference type="ARBA" id="ARBA00023163"/>
    </source>
</evidence>
<keyword evidence="7" id="KW-0863">Zinc-finger</keyword>
<dbReference type="InterPro" id="IPR006171">
    <property type="entry name" value="TOPRIM_dom"/>
</dbReference>
<evidence type="ECO:0000256" key="10">
    <source>
        <dbReference type="SAM" id="MobiDB-lite"/>
    </source>
</evidence>
<evidence type="ECO:0000256" key="2">
    <source>
        <dbReference type="ARBA" id="ARBA00022515"/>
    </source>
</evidence>
<dbReference type="InterPro" id="IPR036977">
    <property type="entry name" value="DNA_primase_Znf_CHC2"/>
</dbReference>
<dbReference type="Gene3D" id="3.90.580.10">
    <property type="entry name" value="Zinc finger, CHC2-type domain"/>
    <property type="match status" value="1"/>
</dbReference>
<dbReference type="GO" id="GO:0000428">
    <property type="term" value="C:DNA-directed RNA polymerase complex"/>
    <property type="evidence" value="ECO:0007669"/>
    <property type="project" value="UniProtKB-KW"/>
</dbReference>
<evidence type="ECO:0000256" key="6">
    <source>
        <dbReference type="ARBA" id="ARBA00022723"/>
    </source>
</evidence>
<dbReference type="OrthoDB" id="10047023at2759"/>
<feature type="region of interest" description="Disordered" evidence="10">
    <location>
        <begin position="653"/>
        <end position="767"/>
    </location>
</feature>
<dbReference type="GO" id="GO:0005737">
    <property type="term" value="C:cytoplasm"/>
    <property type="evidence" value="ECO:0007669"/>
    <property type="project" value="TreeGrafter"/>
</dbReference>
<dbReference type="InterPro" id="IPR050219">
    <property type="entry name" value="DnaG_primase"/>
</dbReference>
<dbReference type="GO" id="GO:0003677">
    <property type="term" value="F:DNA binding"/>
    <property type="evidence" value="ECO:0007669"/>
    <property type="project" value="InterPro"/>
</dbReference>
<feature type="compositionally biased region" description="Basic and acidic residues" evidence="10">
    <location>
        <begin position="653"/>
        <end position="666"/>
    </location>
</feature>
<evidence type="ECO:0000256" key="3">
    <source>
        <dbReference type="ARBA" id="ARBA00022679"/>
    </source>
</evidence>
<dbReference type="GO" id="GO:0003899">
    <property type="term" value="F:DNA-directed RNA polymerase activity"/>
    <property type="evidence" value="ECO:0007669"/>
    <property type="project" value="InterPro"/>
</dbReference>
<dbReference type="InterPro" id="IPR034151">
    <property type="entry name" value="TOPRIM_DnaG_bac"/>
</dbReference>
<protein>
    <submittedName>
        <fullName evidence="12">DNA primase</fullName>
    </submittedName>
</protein>
<evidence type="ECO:0000313" key="12">
    <source>
        <dbReference type="EMBL" id="CAB9505386.1"/>
    </source>
</evidence>
<feature type="region of interest" description="Disordered" evidence="10">
    <location>
        <begin position="936"/>
        <end position="980"/>
    </location>
</feature>
<keyword evidence="4" id="KW-0548">Nucleotidyltransferase</keyword>
<gene>
    <name evidence="12" type="ORF">SEMRO_229_G093020.1</name>
</gene>
<dbReference type="EMBL" id="CAICTM010000228">
    <property type="protein sequence ID" value="CAB9505386.1"/>
    <property type="molecule type" value="Genomic_DNA"/>
</dbReference>
<evidence type="ECO:0000259" key="11">
    <source>
        <dbReference type="PROSITE" id="PS50880"/>
    </source>
</evidence>